<accession>A0A1Q5T8U3</accession>
<reference evidence="2 3" key="1">
    <citation type="submission" date="2016-10" db="EMBL/GenBank/DDBJ databases">
        <title>Genome sequence of the ascomycete fungus Penicillium subrubescens.</title>
        <authorList>
            <person name="De Vries R.P."/>
            <person name="Peng M."/>
            <person name="Dilokpimol A."/>
            <person name="Hilden K."/>
            <person name="Makela M.R."/>
            <person name="Grigoriev I."/>
            <person name="Riley R."/>
            <person name="Granchi Z."/>
        </authorList>
    </citation>
    <scope>NUCLEOTIDE SEQUENCE [LARGE SCALE GENOMIC DNA]</scope>
    <source>
        <strain evidence="2 3">CBS 132785</strain>
    </source>
</reference>
<dbReference type="Gene3D" id="3.50.50.60">
    <property type="entry name" value="FAD/NAD(P)-binding domain"/>
    <property type="match status" value="1"/>
</dbReference>
<dbReference type="EMBL" id="MNBE01000698">
    <property type="protein sequence ID" value="OKO96649.1"/>
    <property type="molecule type" value="Genomic_DNA"/>
</dbReference>
<dbReference type="Gene3D" id="3.30.9.10">
    <property type="entry name" value="D-Amino Acid Oxidase, subunit A, domain 2"/>
    <property type="match status" value="1"/>
</dbReference>
<protein>
    <recommendedName>
        <fullName evidence="1">FAD dependent oxidoreductase domain-containing protein</fullName>
    </recommendedName>
</protein>
<evidence type="ECO:0000259" key="1">
    <source>
        <dbReference type="Pfam" id="PF01266"/>
    </source>
</evidence>
<comment type="caution">
    <text evidence="2">The sequence shown here is derived from an EMBL/GenBank/DDBJ whole genome shotgun (WGS) entry which is preliminary data.</text>
</comment>
<organism evidence="2 3">
    <name type="scientific">Penicillium subrubescens</name>
    <dbReference type="NCBI Taxonomy" id="1316194"/>
    <lineage>
        <taxon>Eukaryota</taxon>
        <taxon>Fungi</taxon>
        <taxon>Dikarya</taxon>
        <taxon>Ascomycota</taxon>
        <taxon>Pezizomycotina</taxon>
        <taxon>Eurotiomycetes</taxon>
        <taxon>Eurotiomycetidae</taxon>
        <taxon>Eurotiales</taxon>
        <taxon>Aspergillaceae</taxon>
        <taxon>Penicillium</taxon>
    </lineage>
</organism>
<evidence type="ECO:0000313" key="2">
    <source>
        <dbReference type="EMBL" id="OKO96649.1"/>
    </source>
</evidence>
<dbReference type="AlphaFoldDB" id="A0A1Q5T8U3"/>
<evidence type="ECO:0000313" key="3">
    <source>
        <dbReference type="Proteomes" id="UP000186955"/>
    </source>
</evidence>
<dbReference type="InterPro" id="IPR006076">
    <property type="entry name" value="FAD-dep_OxRdtase"/>
</dbReference>
<dbReference type="GO" id="GO:0005737">
    <property type="term" value="C:cytoplasm"/>
    <property type="evidence" value="ECO:0007669"/>
    <property type="project" value="TreeGrafter"/>
</dbReference>
<dbReference type="PANTHER" id="PTHR13847:SF279">
    <property type="entry name" value="FAD DEPENDENT OXIDOREDUCTASE DOMAIN-CONTAINING PROTEIN-RELATED"/>
    <property type="match status" value="1"/>
</dbReference>
<dbReference type="InterPro" id="IPR036188">
    <property type="entry name" value="FAD/NAD-bd_sf"/>
</dbReference>
<proteinExistence type="predicted"/>
<dbReference type="SUPFAM" id="SSF51905">
    <property type="entry name" value="FAD/NAD(P)-binding domain"/>
    <property type="match status" value="1"/>
</dbReference>
<name>A0A1Q5T8U3_9EURO</name>
<dbReference type="STRING" id="1316194.A0A1Q5T8U3"/>
<dbReference type="Pfam" id="PF01266">
    <property type="entry name" value="DAO"/>
    <property type="match status" value="1"/>
</dbReference>
<dbReference type="Proteomes" id="UP000186955">
    <property type="component" value="Unassembled WGS sequence"/>
</dbReference>
<feature type="domain" description="FAD dependent oxidoreductase" evidence="1">
    <location>
        <begin position="37"/>
        <end position="447"/>
    </location>
</feature>
<keyword evidence="3" id="KW-1185">Reference proteome</keyword>
<dbReference type="PANTHER" id="PTHR13847">
    <property type="entry name" value="SARCOSINE DEHYDROGENASE-RELATED"/>
    <property type="match status" value="1"/>
</dbReference>
<sequence>MPSDHFPAPNGMLPYWRTEPHRLDNYRSTEALPKESDIIIVGAGYAGSSVAYHILDQIKPGSKPPSITILEARQACSGATARNGGHMKPDIYNFVATLEAEYGVEAAAEVAVFEARHVHAVKDFVDKERIDCDYTVTKAIDVQLCSGHFQKLKSGYERLVSNGFEPTKPARFVNAEDAESFSGVKGAVGCVTYDASSIWAYKFVLHLLEKVVSQGVNLQTHTPVSKITKSTNESASSSHWQVETPRGTITAQKVILATNAYTSALAPQYQNKIIPVRGTCCRIAVPPASTVPRLTCTYTLRWNGWDYDYLIPRADRSIVVGGARTAFIHDLNNWYNVSDDSRVLEGAVRYFDGYMQRTFVGWEDSNAYTDRVWTGSKCMMITPCICEHTFVFNRTGMVRLTWAVMGYSSDGLPHIGAVPGQQDEYILAGFTGHGMPQIFLAAEGIAKMVVGDVAFEETGLPRLFKTSQSRLDKQENKILSSAPEGGSSLAKL</sequence>
<gene>
    <name evidence="2" type="ORF">PENSUB_10824</name>
</gene>